<comment type="caution">
    <text evidence="3">The sequence shown here is derived from an EMBL/GenBank/DDBJ whole genome shotgun (WGS) entry which is preliminary data.</text>
</comment>
<evidence type="ECO:0000256" key="1">
    <source>
        <dbReference type="SAM" id="MobiDB-lite"/>
    </source>
</evidence>
<evidence type="ECO:0000313" key="4">
    <source>
        <dbReference type="Proteomes" id="UP000269774"/>
    </source>
</evidence>
<feature type="compositionally biased region" description="Polar residues" evidence="1">
    <location>
        <begin position="24"/>
        <end position="33"/>
    </location>
</feature>
<keyword evidence="2" id="KW-0812">Transmembrane</keyword>
<dbReference type="EMBL" id="RFFM01000002">
    <property type="protein sequence ID" value="RMH90195.1"/>
    <property type="molecule type" value="Genomic_DNA"/>
</dbReference>
<dbReference type="OrthoDB" id="7311087at2"/>
<feature type="transmembrane region" description="Helical" evidence="2">
    <location>
        <begin position="736"/>
        <end position="759"/>
    </location>
</feature>
<sequence length="1376" mass="150789">MKVANNNTKAEARLAEIFETIIGLTQSRVTNNTPEKKDRLEEIDKGEAPSNSGSGGTGGDKSKGPATADEFRAKAKEEDWIVVEENDALPPLGNLKPTKADDTTYTYKYDGKTFAVSAHLTPFKYSVLENKVVGSDIRRADNDITVTVPDSEATDFMNAKTTEGGKTVGELFQDKMKDEWGKLDISDPRRQYYELLEAKTALETGYSYKPAITVADGDWSETKDRDGVVMHSANTYGLLKEEEIYKKLAALSDNDSVKKGVDQLMEGAIDKIADKNGLTNKIYNSMMSDDYKDMLKSMDPTAANVRFANDFKSLKMLDETKADKVFGKLSSELGGGVEVDVDMVNDVADMVKNGSYSDESLKAAVTDTVTLGLSSTWSALFGITFADRAVQGYLNNQGGGNLSDDVKRSLDSYKAAVKILGDAMYESVKGKGFFDMKDISSRLSDVLSSNNPDGLSTRRGAAGLIQAAMSRGVIPAIGGVLATTAAIYNLSKNKGETVEDRMAAARLFMISIATSPAVIGNTLDIFGAAFNKPGVRDLLGFGDNTQLREMFEKRFPGSAPEVADDNASIKGLYSADDYRSVVSSDGSQSTVNMADITHWFDDVASGDVSFVTAKSNVDSETGLSFHTAMEDGNSRIGAAGSGAASIDQAAVDDLDPNSRSLLNSRLDATLSDMGLDPKVMDIPSKLKLVGTILGPVGVVADTAGGFLDLALGAMGIDKLLKNGGTSLEYAEKSMQVLGGASIAAMAGTSLAALVAGPAVAAGLSLASGALGIVGVGFGVIAGIIAREVAKEKRGEELNKRAEQFNNWSALGITEDDWGDKLNYTQNARYAYYYDYGSESYFEAFPADIPVWDARPEQYEDFTEHLRNNDHLPSDDWFDNWDDKHGVVITHESDGDDSGLPRFGDDKSYRNKIGGGKAYTIGTFEDFKEDVDRVDVGSIELLDDGRVIFVKDGVKQIIDPVIGNNESGLNPKIIGYLTDLYELAHPGGKRDEKIIKRITDLHNESDRYNEINELRRVLSDDFVSMLGKDDTKPGTYKDFKRDVDRVDVDTIKLDPEDSSVIYFVKDGKQWMLDTDNHGSLKGGHAKEIYTYLRELHDLIRPDGKNINKNIAKDVTDLHNKNDDYNDIKRLREHLIKEFPKEYGEEPATFGTTYNDSGSVNHNRIGTPSDFIEDIDKVDVGTIAISDDGRSVVFVKDGIKQRISDTNDTNSEIIRYLKGLHDIADPKNESFKERAKEMDRVFAATDDYNDLGKIKAYMDPPKPRTWADKTPDGEAGLMRVPNQDQDEFKEDMDKIDAASIRVVDDVVYFTKNGEWHSMGPGYGGDMRHIYNQLVMVANMTNHGKDLKLAARIDQIWDRTDSYNEANKLEKYLKKIGAL</sequence>
<keyword evidence="2" id="KW-1133">Transmembrane helix</keyword>
<name>A0A3M2HPC0_9GAMM</name>
<keyword evidence="2" id="KW-0472">Membrane</keyword>
<feature type="region of interest" description="Disordered" evidence="1">
    <location>
        <begin position="24"/>
        <end position="67"/>
    </location>
</feature>
<dbReference type="Proteomes" id="UP000269774">
    <property type="component" value="Unassembled WGS sequence"/>
</dbReference>
<accession>A0A3M2HPC0</accession>
<protein>
    <submittedName>
        <fullName evidence="3">Uncharacterized protein</fullName>
    </submittedName>
</protein>
<evidence type="ECO:0000256" key="2">
    <source>
        <dbReference type="SAM" id="Phobius"/>
    </source>
</evidence>
<gene>
    <name evidence="3" type="ORF">EA797_11855</name>
</gene>
<feature type="transmembrane region" description="Helical" evidence="2">
    <location>
        <begin position="765"/>
        <end position="785"/>
    </location>
</feature>
<evidence type="ECO:0000313" key="3">
    <source>
        <dbReference type="EMBL" id="RMH90195.1"/>
    </source>
</evidence>
<dbReference type="RefSeq" id="WP_122165384.1">
    <property type="nucleotide sequence ID" value="NZ_JAMOIB010000002.1"/>
</dbReference>
<proteinExistence type="predicted"/>
<organism evidence="3 4">
    <name type="scientific">Stutzerimonas zhaodongensis</name>
    <dbReference type="NCBI Taxonomy" id="1176257"/>
    <lineage>
        <taxon>Bacteria</taxon>
        <taxon>Pseudomonadati</taxon>
        <taxon>Pseudomonadota</taxon>
        <taxon>Gammaproteobacteria</taxon>
        <taxon>Pseudomonadales</taxon>
        <taxon>Pseudomonadaceae</taxon>
        <taxon>Stutzerimonas</taxon>
    </lineage>
</organism>
<feature type="compositionally biased region" description="Basic and acidic residues" evidence="1">
    <location>
        <begin position="34"/>
        <end position="47"/>
    </location>
</feature>
<reference evidence="3 4" key="1">
    <citation type="submission" date="2018-10" db="EMBL/GenBank/DDBJ databases">
        <title>Pseudomonas zhaodongensis NEAU-ST5-21(T) genome.</title>
        <authorList>
            <person name="Peng J."/>
            <person name="Liu Z.-P."/>
        </authorList>
    </citation>
    <scope>NUCLEOTIDE SEQUENCE [LARGE SCALE GENOMIC DNA]</scope>
    <source>
        <strain evidence="3 4">NEAU-ST5-21</strain>
    </source>
</reference>
<keyword evidence="4" id="KW-1185">Reference proteome</keyword>